<dbReference type="Proteomes" id="UP000555393">
    <property type="component" value="Unassembled WGS sequence"/>
</dbReference>
<gene>
    <name evidence="2" type="ORF">FHS77_000425</name>
</gene>
<accession>A0A841LTU5</accession>
<dbReference type="AlphaFoldDB" id="A0A841LTU5"/>
<name>A0A841LTU5_9HYPH</name>
<comment type="caution">
    <text evidence="2">The sequence shown here is derived from an EMBL/GenBank/DDBJ whole genome shotgun (WGS) entry which is preliminary data.</text>
</comment>
<dbReference type="EMBL" id="JACIIU010000001">
    <property type="protein sequence ID" value="MBB6259917.1"/>
    <property type="molecule type" value="Genomic_DNA"/>
</dbReference>
<organism evidence="2 3">
    <name type="scientific">Paenochrobactrum gallinarii</name>
    <dbReference type="NCBI Taxonomy" id="643673"/>
    <lineage>
        <taxon>Bacteria</taxon>
        <taxon>Pseudomonadati</taxon>
        <taxon>Pseudomonadota</taxon>
        <taxon>Alphaproteobacteria</taxon>
        <taxon>Hyphomicrobiales</taxon>
        <taxon>Brucellaceae</taxon>
        <taxon>Paenochrobactrum</taxon>
    </lineage>
</organism>
<evidence type="ECO:0000313" key="2">
    <source>
        <dbReference type="EMBL" id="MBB6259917.1"/>
    </source>
</evidence>
<reference evidence="2 3" key="1">
    <citation type="submission" date="2020-08" db="EMBL/GenBank/DDBJ databases">
        <title>Genomic Encyclopedia of Type Strains, Phase IV (KMG-IV): sequencing the most valuable type-strain genomes for metagenomic binning, comparative biology and taxonomic classification.</title>
        <authorList>
            <person name="Goeker M."/>
        </authorList>
    </citation>
    <scope>NUCLEOTIDE SEQUENCE [LARGE SCALE GENOMIC DNA]</scope>
    <source>
        <strain evidence="2 3">DSM 22336</strain>
    </source>
</reference>
<sequence>MTSGSNRILDELAKLVTDAAGAAQGVRGEVETALRSQGERVLNALDVVQREEFEIVRDLAIKARAENAALLQKIEALEARLTKLESDS</sequence>
<keyword evidence="3" id="KW-1185">Reference proteome</keyword>
<keyword evidence="1" id="KW-0175">Coiled coil</keyword>
<evidence type="ECO:0000256" key="1">
    <source>
        <dbReference type="SAM" id="Coils"/>
    </source>
</evidence>
<dbReference type="InterPro" id="IPR007475">
    <property type="entry name" value="UbiK"/>
</dbReference>
<protein>
    <submittedName>
        <fullName evidence="2">BMFP domain-containing protein YqiC</fullName>
    </submittedName>
</protein>
<dbReference type="RefSeq" id="WP_184219278.1">
    <property type="nucleotide sequence ID" value="NZ_JACIIU010000001.1"/>
</dbReference>
<evidence type="ECO:0000313" key="3">
    <source>
        <dbReference type="Proteomes" id="UP000555393"/>
    </source>
</evidence>
<feature type="coiled-coil region" evidence="1">
    <location>
        <begin position="60"/>
        <end position="87"/>
    </location>
</feature>
<dbReference type="Pfam" id="PF04380">
    <property type="entry name" value="BMFP"/>
    <property type="match status" value="1"/>
</dbReference>
<proteinExistence type="predicted"/>